<protein>
    <recommendedName>
        <fullName evidence="3">Non-haem dioxygenase N-terminal domain-containing protein</fullName>
    </recommendedName>
</protein>
<proteinExistence type="predicted"/>
<keyword evidence="1" id="KW-0479">Metal-binding</keyword>
<accession>A0A978W3W0</accession>
<organism evidence="4 5">
    <name type="scientific">Ziziphus jujuba var. spinosa</name>
    <dbReference type="NCBI Taxonomy" id="714518"/>
    <lineage>
        <taxon>Eukaryota</taxon>
        <taxon>Viridiplantae</taxon>
        <taxon>Streptophyta</taxon>
        <taxon>Embryophyta</taxon>
        <taxon>Tracheophyta</taxon>
        <taxon>Spermatophyta</taxon>
        <taxon>Magnoliopsida</taxon>
        <taxon>eudicotyledons</taxon>
        <taxon>Gunneridae</taxon>
        <taxon>Pentapetalae</taxon>
        <taxon>rosids</taxon>
        <taxon>fabids</taxon>
        <taxon>Rosales</taxon>
        <taxon>Rhamnaceae</taxon>
        <taxon>Paliureae</taxon>
        <taxon>Ziziphus</taxon>
    </lineage>
</organism>
<keyword evidence="2" id="KW-0408">Iron</keyword>
<evidence type="ECO:0000256" key="1">
    <source>
        <dbReference type="ARBA" id="ARBA00022723"/>
    </source>
</evidence>
<comment type="caution">
    <text evidence="4">The sequence shown here is derived from an EMBL/GenBank/DDBJ whole genome shotgun (WGS) entry which is preliminary data.</text>
</comment>
<dbReference type="InterPro" id="IPR027443">
    <property type="entry name" value="IPNS-like_sf"/>
</dbReference>
<evidence type="ECO:0000313" key="5">
    <source>
        <dbReference type="Proteomes" id="UP000813462"/>
    </source>
</evidence>
<dbReference type="AlphaFoldDB" id="A0A978W3W0"/>
<gene>
    <name evidence="4" type="ORF">FEM48_Zijuj01G0223300</name>
</gene>
<sequence length="275" mass="31351">MDCEPPFEEAYKTLLKNPYGDSEVDYSVEECELPLINLSRLSCGQRERDKCINEMVNAARNLGFFQVVSHGISKEILKNMIYEQKNLFHQPFQKKVKDGFLNLSTNSYRWGNLKATRLSQFSWSEAFHIAITDIPGIKDDTLRVTTEKITKAVAGLAKSLAEILAQYVGVRSSYFQENCPATGSYLRLNRYPPCPYSSKAMSNCVYRSSKHRAVSSQGSERLSVAYFYCPSDDAIIRGCSRPPVYRDFSFKEYKQQTKKDVEETGDKVGLSRFLL</sequence>
<dbReference type="Pfam" id="PF14226">
    <property type="entry name" value="DIOX_N"/>
    <property type="match status" value="1"/>
</dbReference>
<evidence type="ECO:0000259" key="3">
    <source>
        <dbReference type="Pfam" id="PF14226"/>
    </source>
</evidence>
<dbReference type="EMBL" id="JAEACU010000001">
    <property type="protein sequence ID" value="KAH7546644.1"/>
    <property type="molecule type" value="Genomic_DNA"/>
</dbReference>
<evidence type="ECO:0000313" key="4">
    <source>
        <dbReference type="EMBL" id="KAH7546644.1"/>
    </source>
</evidence>
<dbReference type="SUPFAM" id="SSF51197">
    <property type="entry name" value="Clavaminate synthase-like"/>
    <property type="match status" value="1"/>
</dbReference>
<dbReference type="PANTHER" id="PTHR47990">
    <property type="entry name" value="2-OXOGLUTARATE (2OG) AND FE(II)-DEPENDENT OXYGENASE SUPERFAMILY PROTEIN-RELATED"/>
    <property type="match status" value="1"/>
</dbReference>
<dbReference type="GO" id="GO:0046872">
    <property type="term" value="F:metal ion binding"/>
    <property type="evidence" value="ECO:0007669"/>
    <property type="project" value="UniProtKB-KW"/>
</dbReference>
<dbReference type="Gene3D" id="2.60.120.330">
    <property type="entry name" value="B-lactam Antibiotic, Isopenicillin N Synthase, Chain"/>
    <property type="match status" value="2"/>
</dbReference>
<evidence type="ECO:0000256" key="2">
    <source>
        <dbReference type="ARBA" id="ARBA00023004"/>
    </source>
</evidence>
<dbReference type="Proteomes" id="UP000813462">
    <property type="component" value="Unassembled WGS sequence"/>
</dbReference>
<name>A0A978W3W0_ZIZJJ</name>
<dbReference type="InterPro" id="IPR050231">
    <property type="entry name" value="Iron_ascorbate_oxido_reductase"/>
</dbReference>
<feature type="domain" description="Non-haem dioxygenase N-terminal" evidence="3">
    <location>
        <begin position="33"/>
        <end position="132"/>
    </location>
</feature>
<dbReference type="InterPro" id="IPR026992">
    <property type="entry name" value="DIOX_N"/>
</dbReference>
<reference evidence="4" key="1">
    <citation type="journal article" date="2021" name="Front. Plant Sci.">
        <title>Chromosome-Scale Genome Assembly for Chinese Sour Jujube and Insights Into Its Genome Evolution and Domestication Signature.</title>
        <authorList>
            <person name="Shen L.-Y."/>
            <person name="Luo H."/>
            <person name="Wang X.-L."/>
            <person name="Wang X.-M."/>
            <person name="Qiu X.-J."/>
            <person name="Liu H."/>
            <person name="Zhou S.-S."/>
            <person name="Jia K.-H."/>
            <person name="Nie S."/>
            <person name="Bao Y.-T."/>
            <person name="Zhang R.-G."/>
            <person name="Yun Q.-Z."/>
            <person name="Chai Y.-H."/>
            <person name="Lu J.-Y."/>
            <person name="Li Y."/>
            <person name="Zhao S.-W."/>
            <person name="Mao J.-F."/>
            <person name="Jia S.-G."/>
            <person name="Mao Y.-M."/>
        </authorList>
    </citation>
    <scope>NUCLEOTIDE SEQUENCE</scope>
    <source>
        <strain evidence="4">AT0</strain>
        <tissue evidence="4">Leaf</tissue>
    </source>
</reference>